<evidence type="ECO:0000313" key="9">
    <source>
        <dbReference type="Proteomes" id="UP000004478"/>
    </source>
</evidence>
<dbReference type="PANTHER" id="PTHR34584:SF1">
    <property type="entry name" value="NA(+)_H(+) ANTIPORTER SUBUNIT E1"/>
    <property type="match status" value="1"/>
</dbReference>
<reference evidence="8 9" key="1">
    <citation type="journal article" date="2012" name="J. Bacteriol.">
        <title>Draft Genome Sequence of Cecembia lonarensis Strain LW9T, Isolated from Lonar Lake, a Haloalkaline Lake in India.</title>
        <authorList>
            <person name="Shivaji S."/>
            <person name="Ara S."/>
            <person name="Singh A."/>
            <person name="Pinnaka A.K."/>
        </authorList>
    </citation>
    <scope>NUCLEOTIDE SEQUENCE [LARGE SCALE GENOMIC DNA]</scope>
    <source>
        <strain evidence="8 9">LW9</strain>
    </source>
</reference>
<proteinExistence type="inferred from homology"/>
<dbReference type="PANTHER" id="PTHR34584">
    <property type="entry name" value="NA(+)/H(+) ANTIPORTER SUBUNIT E1"/>
    <property type="match status" value="1"/>
</dbReference>
<dbReference type="InterPro" id="IPR002758">
    <property type="entry name" value="Cation_antiport_E"/>
</dbReference>
<dbReference type="GO" id="GO:0005886">
    <property type="term" value="C:plasma membrane"/>
    <property type="evidence" value="ECO:0007669"/>
    <property type="project" value="UniProtKB-SubCell"/>
</dbReference>
<comment type="subcellular location">
    <subcellularLocation>
        <location evidence="1">Cell membrane</location>
        <topology evidence="1">Multi-pass membrane protein</topology>
    </subcellularLocation>
</comment>
<feature type="transmembrane region" description="Helical" evidence="7">
    <location>
        <begin position="40"/>
        <end position="58"/>
    </location>
</feature>
<dbReference type="AlphaFoldDB" id="K1L616"/>
<accession>K1L616</accession>
<comment type="caution">
    <text evidence="8">The sequence shown here is derived from an EMBL/GenBank/DDBJ whole genome shotgun (WGS) entry which is preliminary data.</text>
</comment>
<name>K1L616_CECL9</name>
<dbReference type="GO" id="GO:0008324">
    <property type="term" value="F:monoatomic cation transmembrane transporter activity"/>
    <property type="evidence" value="ECO:0007669"/>
    <property type="project" value="InterPro"/>
</dbReference>
<evidence type="ECO:0000256" key="4">
    <source>
        <dbReference type="ARBA" id="ARBA00022692"/>
    </source>
</evidence>
<keyword evidence="5 7" id="KW-1133">Transmembrane helix</keyword>
<dbReference type="OrthoDB" id="1492952at2"/>
<organism evidence="8 9">
    <name type="scientific">Cecembia lonarensis (strain CCUG 58316 / KCTC 22772 / LW9)</name>
    <dbReference type="NCBI Taxonomy" id="1225176"/>
    <lineage>
        <taxon>Bacteria</taxon>
        <taxon>Pseudomonadati</taxon>
        <taxon>Bacteroidota</taxon>
        <taxon>Cytophagia</taxon>
        <taxon>Cytophagales</taxon>
        <taxon>Cyclobacteriaceae</taxon>
        <taxon>Cecembia</taxon>
    </lineage>
</organism>
<dbReference type="Proteomes" id="UP000004478">
    <property type="component" value="Unassembled WGS sequence"/>
</dbReference>
<evidence type="ECO:0000313" key="8">
    <source>
        <dbReference type="EMBL" id="EKB50186.1"/>
    </source>
</evidence>
<evidence type="ECO:0000256" key="6">
    <source>
        <dbReference type="ARBA" id="ARBA00023136"/>
    </source>
</evidence>
<evidence type="ECO:0000256" key="3">
    <source>
        <dbReference type="ARBA" id="ARBA00022475"/>
    </source>
</evidence>
<keyword evidence="4 7" id="KW-0812">Transmembrane</keyword>
<dbReference type="RefSeq" id="WP_009184233.1">
    <property type="nucleotide sequence ID" value="NZ_AMGM01000012.1"/>
</dbReference>
<sequence length="167" mass="19040">MKTDIKQLKKSVLIKSFVGRFLLFAAGWIVLLGGQKPSEIWLVALFLTATTVISIYSIPPGKWMLRPIGVIRFFLYFVTTAIRGGWDVAKRVFLKRVPTDPEFITVNHYRDPLKTLLLAWVISLQPGTTSCMIKKKKIVIHVLDKKIPVAKEIITLQRRIDDMFAEG</sequence>
<keyword evidence="6 7" id="KW-0472">Membrane</keyword>
<dbReference type="Pfam" id="PF01899">
    <property type="entry name" value="MNHE"/>
    <property type="match status" value="1"/>
</dbReference>
<keyword evidence="9" id="KW-1185">Reference proteome</keyword>
<comment type="similarity">
    <text evidence="2">Belongs to the CPA3 antiporters (TC 2.A.63) subunit E family.</text>
</comment>
<evidence type="ECO:0000256" key="7">
    <source>
        <dbReference type="SAM" id="Phobius"/>
    </source>
</evidence>
<keyword evidence="3" id="KW-1003">Cell membrane</keyword>
<gene>
    <name evidence="8" type="ORF">B879_01191</name>
</gene>
<evidence type="ECO:0000256" key="1">
    <source>
        <dbReference type="ARBA" id="ARBA00004651"/>
    </source>
</evidence>
<evidence type="ECO:0000256" key="5">
    <source>
        <dbReference type="ARBA" id="ARBA00022989"/>
    </source>
</evidence>
<feature type="transmembrane region" description="Helical" evidence="7">
    <location>
        <begin position="70"/>
        <end position="86"/>
    </location>
</feature>
<feature type="transmembrane region" description="Helical" evidence="7">
    <location>
        <begin position="12"/>
        <end position="34"/>
    </location>
</feature>
<protein>
    <submittedName>
        <fullName evidence="8">Putative monovalent cation/H+ antiporter subunit E</fullName>
    </submittedName>
</protein>
<evidence type="ECO:0000256" key="2">
    <source>
        <dbReference type="ARBA" id="ARBA00006228"/>
    </source>
</evidence>
<dbReference type="EMBL" id="AMGM01000012">
    <property type="protein sequence ID" value="EKB50186.1"/>
    <property type="molecule type" value="Genomic_DNA"/>
</dbReference>